<keyword evidence="2" id="KW-1185">Reference proteome</keyword>
<protein>
    <submittedName>
        <fullName evidence="1">Uncharacterized protein</fullName>
    </submittedName>
</protein>
<proteinExistence type="predicted"/>
<gene>
    <name evidence="1" type="ORF">FE257_000695</name>
</gene>
<organism evidence="1 2">
    <name type="scientific">Aspergillus nanangensis</name>
    <dbReference type="NCBI Taxonomy" id="2582783"/>
    <lineage>
        <taxon>Eukaryota</taxon>
        <taxon>Fungi</taxon>
        <taxon>Dikarya</taxon>
        <taxon>Ascomycota</taxon>
        <taxon>Pezizomycotina</taxon>
        <taxon>Eurotiomycetes</taxon>
        <taxon>Eurotiomycetidae</taxon>
        <taxon>Eurotiales</taxon>
        <taxon>Aspergillaceae</taxon>
        <taxon>Aspergillus</taxon>
        <taxon>Aspergillus subgen. Circumdati</taxon>
    </lineage>
</organism>
<reference evidence="1" key="2">
    <citation type="submission" date="2020-02" db="EMBL/GenBank/DDBJ databases">
        <authorList>
            <person name="Gilchrist C.L.M."/>
            <person name="Chooi Y.-H."/>
        </authorList>
    </citation>
    <scope>NUCLEOTIDE SEQUENCE</scope>
    <source>
        <strain evidence="1">MST-FP2251</strain>
    </source>
</reference>
<evidence type="ECO:0000313" key="2">
    <source>
        <dbReference type="Proteomes" id="UP001194746"/>
    </source>
</evidence>
<reference evidence="1" key="1">
    <citation type="journal article" date="2019" name="Beilstein J. Org. Chem.">
        <title>Nanangenines: drimane sesquiterpenoids as the dominant metabolite cohort of a novel Australian fungus, Aspergillus nanangensis.</title>
        <authorList>
            <person name="Lacey H.J."/>
            <person name="Gilchrist C.L.M."/>
            <person name="Crombie A."/>
            <person name="Kalaitzis J.A."/>
            <person name="Vuong D."/>
            <person name="Rutledge P.J."/>
            <person name="Turner P."/>
            <person name="Pitt J.I."/>
            <person name="Lacey E."/>
            <person name="Chooi Y.H."/>
            <person name="Piggott A.M."/>
        </authorList>
    </citation>
    <scope>NUCLEOTIDE SEQUENCE</scope>
    <source>
        <strain evidence="1">MST-FP2251</strain>
    </source>
</reference>
<dbReference type="EMBL" id="VCAU01000102">
    <property type="protein sequence ID" value="KAF9885169.1"/>
    <property type="molecule type" value="Genomic_DNA"/>
</dbReference>
<accession>A0AAD4CEX6</accession>
<name>A0AAD4CEX6_ASPNN</name>
<dbReference type="Proteomes" id="UP001194746">
    <property type="component" value="Unassembled WGS sequence"/>
</dbReference>
<sequence>MPSKDQDSRLQTTTTTVEPEYYDMVLALSCQIINQSWASLFAQYPDAQNIHVGGEGSGDPNIGELKGTLSPCEIFITGDIQNGLDCHYCISFKDGTLQNHEKTLAADLMGWKLVVDVKILNAPYDNLVKGQQQFIDHQYMVPTDYSITGLYADITNADWNYINNEESTFGIDPTTGQAINWATWKTNNPTLQRLLVNFLGAWTDDQQANGMNMLGISLTYPSEQQQNPLNPTYVPTSIFHQGFPYDNNTATNPAYNCLLYCQQISQHPPPSSPYISGFCGNWCYPAENGPAVDGTFAMSAQIYLGQFLEPHLRPMNQASEVIPTETLLYEYRVRTTEGLMPYPIARWDSSVGYNANHTLPSDTYFQLRPLTDGSGYGWSTSSHGQQEPVYFDIYPDDPAGNGWASLIQNGKSFATTNVTAIPKIGSNVIALSGNIQYQWEYRKSDSRDSVKNSDPAALAHYTATWELDLEITSTEDGQVSVALSTRPEDIDPQVVCDMSKGSLFNRATWDEDAKSILKGKLHDSLSASEQNMANAFRSNGNFIYPGNGEFIFQRPLFNQHSDLLLEVAYKQTPLNTPIKIPGLGDGPTFSPYVAAQDASVGGQIGQNPP</sequence>
<comment type="caution">
    <text evidence="1">The sequence shown here is derived from an EMBL/GenBank/DDBJ whole genome shotgun (WGS) entry which is preliminary data.</text>
</comment>
<dbReference type="AlphaFoldDB" id="A0AAD4CEX6"/>
<evidence type="ECO:0000313" key="1">
    <source>
        <dbReference type="EMBL" id="KAF9885169.1"/>
    </source>
</evidence>